<feature type="compositionally biased region" description="Basic residues" evidence="1">
    <location>
        <begin position="1"/>
        <end position="10"/>
    </location>
</feature>
<proteinExistence type="predicted"/>
<reference evidence="2 3" key="1">
    <citation type="journal article" date="2020" name="G3 (Bethesda)">
        <title>Improved Reference Genome for Cyclotella cryptica CCMP332, a Model for Cell Wall Morphogenesis, Salinity Adaptation, and Lipid Production in Diatoms (Bacillariophyta).</title>
        <authorList>
            <person name="Roberts W.R."/>
            <person name="Downey K.M."/>
            <person name="Ruck E.C."/>
            <person name="Traller J.C."/>
            <person name="Alverson A.J."/>
        </authorList>
    </citation>
    <scope>NUCLEOTIDE SEQUENCE [LARGE SCALE GENOMIC DNA]</scope>
    <source>
        <strain evidence="2 3">CCMP332</strain>
    </source>
</reference>
<evidence type="ECO:0000313" key="3">
    <source>
        <dbReference type="Proteomes" id="UP001516023"/>
    </source>
</evidence>
<dbReference type="InterPro" id="IPR002052">
    <property type="entry name" value="DNA_methylase_N6_adenine_CS"/>
</dbReference>
<dbReference type="PROSITE" id="PS00092">
    <property type="entry name" value="N6_MTASE"/>
    <property type="match status" value="1"/>
</dbReference>
<dbReference type="EMBL" id="JABMIG020000042">
    <property type="protein sequence ID" value="KAL3798971.1"/>
    <property type="molecule type" value="Genomic_DNA"/>
</dbReference>
<dbReference type="Proteomes" id="UP001516023">
    <property type="component" value="Unassembled WGS sequence"/>
</dbReference>
<dbReference type="PANTHER" id="PTHR39444">
    <property type="entry name" value="SITE-SPECIFIC DNA-METHYLTRANSFERASE (ADENINE-SPECIFIC)"/>
    <property type="match status" value="1"/>
</dbReference>
<organism evidence="2 3">
    <name type="scientific">Cyclotella cryptica</name>
    <dbReference type="NCBI Taxonomy" id="29204"/>
    <lineage>
        <taxon>Eukaryota</taxon>
        <taxon>Sar</taxon>
        <taxon>Stramenopiles</taxon>
        <taxon>Ochrophyta</taxon>
        <taxon>Bacillariophyta</taxon>
        <taxon>Coscinodiscophyceae</taxon>
        <taxon>Thalassiosirophycidae</taxon>
        <taxon>Stephanodiscales</taxon>
        <taxon>Stephanodiscaceae</taxon>
        <taxon>Cyclotella</taxon>
    </lineage>
</organism>
<name>A0ABD3QGR9_9STRA</name>
<comment type="caution">
    <text evidence="2">The sequence shown here is derived from an EMBL/GenBank/DDBJ whole genome shotgun (WGS) entry which is preliminary data.</text>
</comment>
<keyword evidence="3" id="KW-1185">Reference proteome</keyword>
<sequence>MGRLNKRKQTKERIRVQASGSTSAALESEANVSMDSKRRASENNIVAPTNTALMQSEAIVMSAPRRRHAFETNSLDHCETPLCAYEHIQPVLQHIARQLHVPPRQLRIWDPYYCDGAVKRHLSVLGFDNVINQNIDFYQRIKDNDIPPHDVIVTNPPYSENHIEKLLHFVTSKNNKPFCLLMPNWVARKAEYSSLMGNATNHLLYLSPIQPYTYTMPSWNTKPEHVQETGETTPYLSSWYISFPDTATLTTMEKRLDSIAKRQQPPVWVVAKTVKGLKWKIQKANKKKE</sequence>
<gene>
    <name evidence="2" type="ORF">HJC23_005110</name>
</gene>
<dbReference type="AlphaFoldDB" id="A0ABD3QGR9"/>
<protein>
    <submittedName>
        <fullName evidence="2">Uncharacterized protein</fullName>
    </submittedName>
</protein>
<evidence type="ECO:0000256" key="1">
    <source>
        <dbReference type="SAM" id="MobiDB-lite"/>
    </source>
</evidence>
<feature type="region of interest" description="Disordered" evidence="1">
    <location>
        <begin position="1"/>
        <end position="43"/>
    </location>
</feature>
<feature type="compositionally biased region" description="Polar residues" evidence="1">
    <location>
        <begin position="18"/>
        <end position="34"/>
    </location>
</feature>
<dbReference type="PANTHER" id="PTHR39444:SF3">
    <property type="entry name" value="SITE-SPECIFIC DNA-METHYLTRANSFERASE (ADENINE-SPECIFIC)"/>
    <property type="match status" value="1"/>
</dbReference>
<accession>A0ABD3QGR9</accession>
<evidence type="ECO:0000313" key="2">
    <source>
        <dbReference type="EMBL" id="KAL3798971.1"/>
    </source>
</evidence>